<organism evidence="2">
    <name type="scientific">Lacrimispora sp. BS-2</name>
    <dbReference type="NCBI Taxonomy" id="3151850"/>
    <lineage>
        <taxon>Bacteria</taxon>
        <taxon>Bacillati</taxon>
        <taxon>Bacillota</taxon>
        <taxon>Clostridia</taxon>
        <taxon>Lachnospirales</taxon>
        <taxon>Lachnospiraceae</taxon>
        <taxon>Lacrimispora</taxon>
    </lineage>
</organism>
<dbReference type="RefSeq" id="WP_349943938.1">
    <property type="nucleotide sequence ID" value="NZ_CP157940.1"/>
</dbReference>
<dbReference type="SMART" id="SM00850">
    <property type="entry name" value="LytTR"/>
    <property type="match status" value="1"/>
</dbReference>
<protein>
    <submittedName>
        <fullName evidence="2">LytTR family DNA-binding domain-containing protein</fullName>
    </submittedName>
</protein>
<dbReference type="AlphaFoldDB" id="A0AAU7PLF5"/>
<keyword evidence="2" id="KW-0238">DNA-binding</keyword>
<reference evidence="2" key="1">
    <citation type="submission" date="2024-06" db="EMBL/GenBank/DDBJ databases">
        <title>Lacrimispora cavernae sp. nov., a novel anaerobe isolated from bat guano pile inside a cave.</title>
        <authorList>
            <person name="Miller S.L."/>
            <person name="Lu N."/>
            <person name="King J."/>
            <person name="Sankaranarayanan K."/>
            <person name="Lawson P.A."/>
        </authorList>
    </citation>
    <scope>NUCLEOTIDE SEQUENCE</scope>
    <source>
        <strain evidence="2">BS-2</strain>
    </source>
</reference>
<dbReference type="InterPro" id="IPR046947">
    <property type="entry name" value="LytR-like"/>
</dbReference>
<dbReference type="EMBL" id="CP157940">
    <property type="protein sequence ID" value="XBS52441.1"/>
    <property type="molecule type" value="Genomic_DNA"/>
</dbReference>
<name>A0AAU7PLF5_9FIRM</name>
<dbReference type="GO" id="GO:0000156">
    <property type="term" value="F:phosphorelay response regulator activity"/>
    <property type="evidence" value="ECO:0007669"/>
    <property type="project" value="InterPro"/>
</dbReference>
<sequence length="236" mass="27637">MISMLIYGKDKHELRCMESITRDAAARLSDEQWLIKGFQSIEETKEYIDTKPLLDFLCFDITGEGGVAYMEKVRAEYQETLLLLVADITISPMAYMKPSIMAASLLLKPMQEEQIRKTLYDLVDAYMKKHQKTDEEAFMVETREGKTRIPYQQIYYFEAREKKVYLRTENREFGFYSTLEQLDGQLPDIFVRCHRGFIVHKGKIREVQLSKNVIFLEKDISVPLSRSYKAAVKNLK</sequence>
<accession>A0AAU7PLF5</accession>
<dbReference type="GO" id="GO:0003677">
    <property type="term" value="F:DNA binding"/>
    <property type="evidence" value="ECO:0007669"/>
    <property type="project" value="UniProtKB-KW"/>
</dbReference>
<dbReference type="Pfam" id="PF04397">
    <property type="entry name" value="LytTR"/>
    <property type="match status" value="1"/>
</dbReference>
<dbReference type="PANTHER" id="PTHR37299">
    <property type="entry name" value="TRANSCRIPTIONAL REGULATOR-RELATED"/>
    <property type="match status" value="1"/>
</dbReference>
<evidence type="ECO:0000313" key="2">
    <source>
        <dbReference type="EMBL" id="XBS52441.1"/>
    </source>
</evidence>
<evidence type="ECO:0000259" key="1">
    <source>
        <dbReference type="PROSITE" id="PS50930"/>
    </source>
</evidence>
<feature type="domain" description="HTH LytTR-type" evidence="1">
    <location>
        <begin position="138"/>
        <end position="236"/>
    </location>
</feature>
<dbReference type="InterPro" id="IPR007492">
    <property type="entry name" value="LytTR_DNA-bd_dom"/>
</dbReference>
<dbReference type="Gene3D" id="2.40.50.1020">
    <property type="entry name" value="LytTr DNA-binding domain"/>
    <property type="match status" value="1"/>
</dbReference>
<dbReference type="PANTHER" id="PTHR37299:SF1">
    <property type="entry name" value="STAGE 0 SPORULATION PROTEIN A HOMOLOG"/>
    <property type="match status" value="1"/>
</dbReference>
<dbReference type="PROSITE" id="PS50930">
    <property type="entry name" value="HTH_LYTTR"/>
    <property type="match status" value="1"/>
</dbReference>
<proteinExistence type="predicted"/>
<gene>
    <name evidence="2" type="ORF">ABFV83_11370</name>
</gene>